<protein>
    <submittedName>
        <fullName evidence="3">YfdX family protein</fullName>
    </submittedName>
</protein>
<feature type="chain" id="PRO_5028332498" evidence="2">
    <location>
        <begin position="30"/>
        <end position="301"/>
    </location>
</feature>
<sequence>MRKKTTLYCWFCCAAALCLMVGSGGAAIAADAITSDVKVTPQRQLSDAENRALSQAASRILVHVNQARKEIKKNDLNAANDQVAKALTLVKIIENAAPTYEVAATIKSGDTTYVDKRLVEQLVVPIFTELEEVESILPGIKQAKREAASKTSTQSPNVVDMALAFTKASLDVGEAKLDLQKAAEALNEKNADVANQRLADIQNKAVSFEYDEWDYPVVKARSDLWEALKSVQRNEWNKAKAYVKDAADTVKLLKDRGGKELSDKVKAMTDQLSALTKKLDEKKDSAKTDILSLWDKLTRGL</sequence>
<reference evidence="3" key="1">
    <citation type="journal article" date="2020" name="mSystems">
        <title>Genome- and Community-Level Interaction Insights into Carbon Utilization and Element Cycling Functions of Hydrothermarchaeota in Hydrothermal Sediment.</title>
        <authorList>
            <person name="Zhou Z."/>
            <person name="Liu Y."/>
            <person name="Xu W."/>
            <person name="Pan J."/>
            <person name="Luo Z.H."/>
            <person name="Li M."/>
        </authorList>
    </citation>
    <scope>NUCLEOTIDE SEQUENCE [LARGE SCALE GENOMIC DNA]</scope>
    <source>
        <strain evidence="3">SpSt-769</strain>
    </source>
</reference>
<comment type="caution">
    <text evidence="3">The sequence shown here is derived from an EMBL/GenBank/DDBJ whole genome shotgun (WGS) entry which is preliminary data.</text>
</comment>
<dbReference type="AlphaFoldDB" id="A0A7C4ETW4"/>
<keyword evidence="2" id="KW-0732">Signal</keyword>
<dbReference type="InterPro" id="IPR021236">
    <property type="entry name" value="Uncharacterised_YfdX"/>
</dbReference>
<name>A0A7C4ETW4_9BACT</name>
<dbReference type="EMBL" id="DTGT01000202">
    <property type="protein sequence ID" value="HGH60952.1"/>
    <property type="molecule type" value="Genomic_DNA"/>
</dbReference>
<proteinExistence type="predicted"/>
<feature type="signal peptide" evidence="2">
    <location>
        <begin position="1"/>
        <end position="29"/>
    </location>
</feature>
<evidence type="ECO:0000256" key="1">
    <source>
        <dbReference type="SAM" id="Coils"/>
    </source>
</evidence>
<dbReference type="Pfam" id="PF10938">
    <property type="entry name" value="YfdX"/>
    <property type="match status" value="1"/>
</dbReference>
<organism evidence="3">
    <name type="scientific">Desulfomonile tiedjei</name>
    <dbReference type="NCBI Taxonomy" id="2358"/>
    <lineage>
        <taxon>Bacteria</taxon>
        <taxon>Pseudomonadati</taxon>
        <taxon>Thermodesulfobacteriota</taxon>
        <taxon>Desulfomonilia</taxon>
        <taxon>Desulfomonilales</taxon>
        <taxon>Desulfomonilaceae</taxon>
        <taxon>Desulfomonile</taxon>
    </lineage>
</organism>
<keyword evidence="1" id="KW-0175">Coiled coil</keyword>
<accession>A0A7C4ETW4</accession>
<feature type="coiled-coil region" evidence="1">
    <location>
        <begin position="258"/>
        <end position="285"/>
    </location>
</feature>
<evidence type="ECO:0000313" key="3">
    <source>
        <dbReference type="EMBL" id="HGH60952.1"/>
    </source>
</evidence>
<gene>
    <name evidence="3" type="ORF">ENV54_06605</name>
</gene>
<evidence type="ECO:0000256" key="2">
    <source>
        <dbReference type="SAM" id="SignalP"/>
    </source>
</evidence>